<dbReference type="InterPro" id="IPR029068">
    <property type="entry name" value="Glyas_Bleomycin-R_OHBP_Dase"/>
</dbReference>
<dbReference type="PANTHER" id="PTHR36503">
    <property type="entry name" value="BLR2520 PROTEIN"/>
    <property type="match status" value="1"/>
</dbReference>
<protein>
    <submittedName>
        <fullName evidence="1">Glyoxalase/bleomycin resistance/extradiol dioxygenase family protein</fullName>
    </submittedName>
</protein>
<dbReference type="GO" id="GO:0051213">
    <property type="term" value="F:dioxygenase activity"/>
    <property type="evidence" value="ECO:0007669"/>
    <property type="project" value="UniProtKB-KW"/>
</dbReference>
<accession>A0A6I6GAS1</accession>
<dbReference type="SUPFAM" id="SSF54593">
    <property type="entry name" value="Glyoxalase/Bleomycin resistance protein/Dihydroxybiphenyl dioxygenase"/>
    <property type="match status" value="1"/>
</dbReference>
<evidence type="ECO:0000313" key="1">
    <source>
        <dbReference type="EMBL" id="QGW29986.1"/>
    </source>
</evidence>
<dbReference type="PANTHER" id="PTHR36503:SF2">
    <property type="entry name" value="BLR2408 PROTEIN"/>
    <property type="match status" value="1"/>
</dbReference>
<keyword evidence="1" id="KW-0223">Dioxygenase</keyword>
<dbReference type="Proteomes" id="UP000426027">
    <property type="component" value="Chromosome"/>
</dbReference>
<dbReference type="Gene3D" id="3.10.180.10">
    <property type="entry name" value="2,3-Dihydroxybiphenyl 1,2-Dioxygenase, domain 1"/>
    <property type="match status" value="1"/>
</dbReference>
<name>A0A6I6GAS1_9BACT</name>
<sequence>MTKQIFINLPVQDPEKSMALYSALGFTNNPQFSDEQGKCMLWSDSIYLMLLSHQKFASFATKPIADTKAAIAGLYSLSLSSEDEVHTLMTKGLQAGGTEPHEPRNYGFMLQRTLVDFDGHTWELFYMDMSKIPAATAEI</sequence>
<dbReference type="EMBL" id="CP046566">
    <property type="protein sequence ID" value="QGW29986.1"/>
    <property type="molecule type" value="Genomic_DNA"/>
</dbReference>
<organism evidence="1 2">
    <name type="scientific">Phnomibacter ginsenosidimutans</name>
    <dbReference type="NCBI Taxonomy" id="2676868"/>
    <lineage>
        <taxon>Bacteria</taxon>
        <taxon>Pseudomonadati</taxon>
        <taxon>Bacteroidota</taxon>
        <taxon>Chitinophagia</taxon>
        <taxon>Chitinophagales</taxon>
        <taxon>Chitinophagaceae</taxon>
        <taxon>Phnomibacter</taxon>
    </lineage>
</organism>
<dbReference type="KEGG" id="fls:GLV81_04955"/>
<gene>
    <name evidence="1" type="ORF">GLV81_04955</name>
</gene>
<keyword evidence="1" id="KW-0560">Oxidoreductase</keyword>
<evidence type="ECO:0000313" key="2">
    <source>
        <dbReference type="Proteomes" id="UP000426027"/>
    </source>
</evidence>
<reference evidence="1 2" key="1">
    <citation type="submission" date="2019-11" db="EMBL/GenBank/DDBJ databases">
        <authorList>
            <person name="Im W.T."/>
        </authorList>
    </citation>
    <scope>NUCLEOTIDE SEQUENCE [LARGE SCALE GENOMIC DNA]</scope>
    <source>
        <strain evidence="1 2">SB-02</strain>
    </source>
</reference>
<proteinExistence type="predicted"/>
<dbReference type="AlphaFoldDB" id="A0A6I6GAS1"/>
<keyword evidence="2" id="KW-1185">Reference proteome</keyword>